<feature type="transmembrane region" description="Helical" evidence="1">
    <location>
        <begin position="79"/>
        <end position="98"/>
    </location>
</feature>
<dbReference type="EMBL" id="CP002200">
    <property type="protein sequence ID" value="ADN18072.1"/>
    <property type="molecule type" value="Genomic_DNA"/>
</dbReference>
<accession>E0UM92</accession>
<keyword evidence="3" id="KW-1185">Reference proteome</keyword>
<keyword evidence="1" id="KW-1133">Transmembrane helix</keyword>
<gene>
    <name evidence="2" type="ordered locus">Cyan7822_6272</name>
</gene>
<proteinExistence type="predicted"/>
<keyword evidence="1" id="KW-0812">Transmembrane</keyword>
<dbReference type="Proteomes" id="UP000008206">
    <property type="component" value="Plasmid Cy782202"/>
</dbReference>
<keyword evidence="2" id="KW-0614">Plasmid</keyword>
<evidence type="ECO:0000313" key="3">
    <source>
        <dbReference type="Proteomes" id="UP000008206"/>
    </source>
</evidence>
<evidence type="ECO:0000313" key="2">
    <source>
        <dbReference type="EMBL" id="ADN18072.1"/>
    </source>
</evidence>
<protein>
    <submittedName>
        <fullName evidence="2">Uncharacterized protein</fullName>
    </submittedName>
</protein>
<feature type="transmembrane region" description="Helical" evidence="1">
    <location>
        <begin position="39"/>
        <end position="58"/>
    </location>
</feature>
<reference evidence="3" key="1">
    <citation type="journal article" date="2011" name="MBio">
        <title>Novel metabolic attributes of the genus Cyanothece, comprising a group of unicellular nitrogen-fixing Cyanobacteria.</title>
        <authorList>
            <person name="Bandyopadhyay A."/>
            <person name="Elvitigala T."/>
            <person name="Welsh E."/>
            <person name="Stockel J."/>
            <person name="Liberton M."/>
            <person name="Min H."/>
            <person name="Sherman L.A."/>
            <person name="Pakrasi H.B."/>
        </authorList>
    </citation>
    <scope>NUCLEOTIDE SEQUENCE [LARGE SCALE GENOMIC DNA]</scope>
    <source>
        <strain evidence="3">PCC 7822</strain>
        <plasmid evidence="3">Cy782202</plasmid>
    </source>
</reference>
<geneLocation type="plasmid" evidence="2 3">
    <name>Cy782202</name>
</geneLocation>
<dbReference type="HOGENOM" id="CLU_1851826_0_0_3"/>
<dbReference type="KEGG" id="cyj:Cyan7822_6272"/>
<dbReference type="RefSeq" id="WP_013334820.1">
    <property type="nucleotide sequence ID" value="NC_014534.1"/>
</dbReference>
<sequence>MSKTQFIFFIVTFLMLILGLDPAISLVSNFQANLSPFGAFAQLILFVCSGLSVYLIIIKLWGGWQAYFPKRPYPLKLDFSLLLLWLIYLGILSFFSLPLNSLKIFHLAAVSLLFLGIPFGVIFSTYSLILSSQLQSKK</sequence>
<organism evidence="2 3">
    <name type="scientific">Gloeothece verrucosa (strain PCC 7822)</name>
    <name type="common">Cyanothece sp. (strain PCC 7822)</name>
    <dbReference type="NCBI Taxonomy" id="497965"/>
    <lineage>
        <taxon>Bacteria</taxon>
        <taxon>Bacillati</taxon>
        <taxon>Cyanobacteriota</taxon>
        <taxon>Cyanophyceae</taxon>
        <taxon>Oscillatoriophycideae</taxon>
        <taxon>Chroococcales</taxon>
        <taxon>Aphanothecaceae</taxon>
        <taxon>Gloeothece</taxon>
        <taxon>Gloeothece verrucosa</taxon>
    </lineage>
</organism>
<evidence type="ECO:0000256" key="1">
    <source>
        <dbReference type="SAM" id="Phobius"/>
    </source>
</evidence>
<feature type="transmembrane region" description="Helical" evidence="1">
    <location>
        <begin position="104"/>
        <end position="129"/>
    </location>
</feature>
<feature type="transmembrane region" description="Helical" evidence="1">
    <location>
        <begin position="7"/>
        <end position="27"/>
    </location>
</feature>
<dbReference type="AlphaFoldDB" id="E0UM92"/>
<name>E0UM92_GLOV7</name>
<keyword evidence="1" id="KW-0472">Membrane</keyword>